<dbReference type="AlphaFoldDB" id="A0A4P7W443"/>
<gene>
    <name evidence="1" type="ORF">E7747_11070</name>
</gene>
<dbReference type="Proteomes" id="UP000297149">
    <property type="component" value="Chromosome"/>
</dbReference>
<organism evidence="1 2">
    <name type="scientific">Duncaniella dubosii</name>
    <dbReference type="NCBI Taxonomy" id="2518971"/>
    <lineage>
        <taxon>Bacteria</taxon>
        <taxon>Pseudomonadati</taxon>
        <taxon>Bacteroidota</taxon>
        <taxon>Bacteroidia</taxon>
        <taxon>Bacteroidales</taxon>
        <taxon>Muribaculaceae</taxon>
        <taxon>Duncaniella</taxon>
    </lineage>
</organism>
<dbReference type="RefSeq" id="WP_136415983.1">
    <property type="nucleotide sequence ID" value="NZ_CAXHQF010000016.1"/>
</dbReference>
<dbReference type="KEGG" id="ddb:E7747_11070"/>
<keyword evidence="2" id="KW-1185">Reference proteome</keyword>
<dbReference type="EMBL" id="CP039396">
    <property type="protein sequence ID" value="QCD42774.1"/>
    <property type="molecule type" value="Genomic_DNA"/>
</dbReference>
<evidence type="ECO:0000313" key="2">
    <source>
        <dbReference type="Proteomes" id="UP000297149"/>
    </source>
</evidence>
<reference evidence="2" key="1">
    <citation type="submission" date="2019-02" db="EMBL/GenBank/DDBJ databases">
        <title>Isolation and identification of novel species under the genus Muribaculum.</title>
        <authorList>
            <person name="Miyake S."/>
            <person name="Ding Y."/>
            <person name="Low A."/>
            <person name="Soh M."/>
            <person name="Seedorf H."/>
        </authorList>
    </citation>
    <scope>NUCLEOTIDE SEQUENCE [LARGE SCALE GENOMIC DNA]</scope>
    <source>
        <strain evidence="2">H5</strain>
    </source>
</reference>
<protein>
    <submittedName>
        <fullName evidence="1">Uncharacterized protein</fullName>
    </submittedName>
</protein>
<accession>A0A4P7W443</accession>
<sequence length="88" mass="10286">MIRNNKLYQHLSKEAQKVAEHICDIYHNDDVCIGDLLGALTTADIPDSDSLTIEDWHYVYMTLMSHIEGDHFFRSINDDEPQDYENEK</sequence>
<proteinExistence type="predicted"/>
<name>A0A4P7W443_9BACT</name>
<evidence type="ECO:0000313" key="1">
    <source>
        <dbReference type="EMBL" id="QCD42774.1"/>
    </source>
</evidence>